<keyword evidence="3" id="KW-1185">Reference proteome</keyword>
<organism evidence="2 3">
    <name type="scientific">Deinococcus petrolearius</name>
    <dbReference type="NCBI Taxonomy" id="1751295"/>
    <lineage>
        <taxon>Bacteria</taxon>
        <taxon>Thermotogati</taxon>
        <taxon>Deinococcota</taxon>
        <taxon>Deinococci</taxon>
        <taxon>Deinococcales</taxon>
        <taxon>Deinococcaceae</taxon>
        <taxon>Deinococcus</taxon>
    </lineage>
</organism>
<name>A0ABW1DML4_9DEIO</name>
<dbReference type="Proteomes" id="UP001595979">
    <property type="component" value="Unassembled WGS sequence"/>
</dbReference>
<dbReference type="InterPro" id="IPR012349">
    <property type="entry name" value="Split_barrel_FMN-bd"/>
</dbReference>
<comment type="caution">
    <text evidence="2">The sequence shown here is derived from an EMBL/GenBank/DDBJ whole genome shotgun (WGS) entry which is preliminary data.</text>
</comment>
<dbReference type="PANTHER" id="PTHR34818:SF1">
    <property type="entry name" value="PROTEIN BLI-3"/>
    <property type="match status" value="1"/>
</dbReference>
<dbReference type="SUPFAM" id="SSF50475">
    <property type="entry name" value="FMN-binding split barrel"/>
    <property type="match status" value="1"/>
</dbReference>
<protein>
    <submittedName>
        <fullName evidence="2">Pyridoxamine 5'-phosphate oxidase family protein</fullName>
    </submittedName>
</protein>
<dbReference type="RefSeq" id="WP_380050749.1">
    <property type="nucleotide sequence ID" value="NZ_JBHSOH010000022.1"/>
</dbReference>
<gene>
    <name evidence="2" type="ORF">ACFPQ6_14530</name>
</gene>
<dbReference type="EMBL" id="JBHSOH010000022">
    <property type="protein sequence ID" value="MFC5849525.1"/>
    <property type="molecule type" value="Genomic_DNA"/>
</dbReference>
<accession>A0ABW1DML4</accession>
<dbReference type="InterPro" id="IPR038725">
    <property type="entry name" value="YdaG_split_barrel_FMN-bd"/>
</dbReference>
<feature type="domain" description="General stress protein FMN-binding split barrel" evidence="1">
    <location>
        <begin position="6"/>
        <end position="132"/>
    </location>
</feature>
<dbReference type="InterPro" id="IPR052917">
    <property type="entry name" value="Stress-Dev_Protein"/>
</dbReference>
<proteinExistence type="predicted"/>
<sequence length="138" mass="15405">MPTRTLKDLAEQMRGIDIAMLSTITENGYIAGRPMSNNGEVEYDGTSYYFTHEETRTVGDIRREPKVALAFQGKDGFSLAVEGQATLSQDRAEMQAHWTPDLDRWFEQGLDTPGLTMVTVVAERAHYWAGSDEGEVTV</sequence>
<dbReference type="Pfam" id="PF16242">
    <property type="entry name" value="Pyrid_ox_like"/>
    <property type="match status" value="1"/>
</dbReference>
<evidence type="ECO:0000259" key="1">
    <source>
        <dbReference type="Pfam" id="PF16242"/>
    </source>
</evidence>
<dbReference type="Gene3D" id="2.30.110.10">
    <property type="entry name" value="Electron Transport, Fmn-binding Protein, Chain A"/>
    <property type="match status" value="1"/>
</dbReference>
<evidence type="ECO:0000313" key="2">
    <source>
        <dbReference type="EMBL" id="MFC5849525.1"/>
    </source>
</evidence>
<dbReference type="PANTHER" id="PTHR34818">
    <property type="entry name" value="PROTEIN BLI-3"/>
    <property type="match status" value="1"/>
</dbReference>
<reference evidence="3" key="1">
    <citation type="journal article" date="2019" name="Int. J. Syst. Evol. Microbiol.">
        <title>The Global Catalogue of Microorganisms (GCM) 10K type strain sequencing project: providing services to taxonomists for standard genome sequencing and annotation.</title>
        <authorList>
            <consortium name="The Broad Institute Genomics Platform"/>
            <consortium name="The Broad Institute Genome Sequencing Center for Infectious Disease"/>
            <person name="Wu L."/>
            <person name="Ma J."/>
        </authorList>
    </citation>
    <scope>NUCLEOTIDE SEQUENCE [LARGE SCALE GENOMIC DNA]</scope>
    <source>
        <strain evidence="3">CGMCC 1.15053</strain>
    </source>
</reference>
<evidence type="ECO:0000313" key="3">
    <source>
        <dbReference type="Proteomes" id="UP001595979"/>
    </source>
</evidence>